<dbReference type="PROSITE" id="PS51029">
    <property type="entry name" value="MADF"/>
    <property type="match status" value="1"/>
</dbReference>
<evidence type="ECO:0000259" key="2">
    <source>
        <dbReference type="PROSITE" id="PS51029"/>
    </source>
</evidence>
<keyword evidence="4" id="KW-1185">Reference proteome</keyword>
<reference evidence="3 4" key="1">
    <citation type="submission" date="2023-02" db="EMBL/GenBank/DDBJ databases">
        <title>LHISI_Scaffold_Assembly.</title>
        <authorList>
            <person name="Stuart O.P."/>
            <person name="Cleave R."/>
            <person name="Magrath M.J.L."/>
            <person name="Mikheyev A.S."/>
        </authorList>
    </citation>
    <scope>NUCLEOTIDE SEQUENCE [LARGE SCALE GENOMIC DNA]</scope>
    <source>
        <strain evidence="3">Daus_M_001</strain>
        <tissue evidence="3">Leg muscle</tissue>
    </source>
</reference>
<dbReference type="InterPro" id="IPR006578">
    <property type="entry name" value="MADF-dom"/>
</dbReference>
<accession>A0ABQ9HK68</accession>
<name>A0ABQ9HK68_9NEOP</name>
<dbReference type="EMBL" id="JARBHB010000005">
    <property type="protein sequence ID" value="KAJ8884590.1"/>
    <property type="molecule type" value="Genomic_DNA"/>
</dbReference>
<evidence type="ECO:0000313" key="4">
    <source>
        <dbReference type="Proteomes" id="UP001159363"/>
    </source>
</evidence>
<dbReference type="PANTHER" id="PTHR21505">
    <property type="entry name" value="MADF DOMAIN-CONTAINING PROTEIN-RELATED"/>
    <property type="match status" value="1"/>
</dbReference>
<organism evidence="3 4">
    <name type="scientific">Dryococelus australis</name>
    <dbReference type="NCBI Taxonomy" id="614101"/>
    <lineage>
        <taxon>Eukaryota</taxon>
        <taxon>Metazoa</taxon>
        <taxon>Ecdysozoa</taxon>
        <taxon>Arthropoda</taxon>
        <taxon>Hexapoda</taxon>
        <taxon>Insecta</taxon>
        <taxon>Pterygota</taxon>
        <taxon>Neoptera</taxon>
        <taxon>Polyneoptera</taxon>
        <taxon>Phasmatodea</taxon>
        <taxon>Verophasmatodea</taxon>
        <taxon>Anareolatae</taxon>
        <taxon>Phasmatidae</taxon>
        <taxon>Eurycanthinae</taxon>
        <taxon>Dryococelus</taxon>
    </lineage>
</organism>
<dbReference type="Pfam" id="PF10545">
    <property type="entry name" value="MADF_DNA_bdg"/>
    <property type="match status" value="1"/>
</dbReference>
<feature type="region of interest" description="Disordered" evidence="1">
    <location>
        <begin position="163"/>
        <end position="186"/>
    </location>
</feature>
<dbReference type="SMART" id="SM00595">
    <property type="entry name" value="MADF"/>
    <property type="match status" value="1"/>
</dbReference>
<comment type="caution">
    <text evidence="3">The sequence shown here is derived from an EMBL/GenBank/DDBJ whole genome shotgun (WGS) entry which is preliminary data.</text>
</comment>
<dbReference type="Proteomes" id="UP001159363">
    <property type="component" value="Chromosome 4"/>
</dbReference>
<sequence length="186" mass="21416">MLSTFVGNTCKRVSACEVRDIFPPPCCHYQGPPQCLPFNTSDVLLSVIQCRAQFPFPVQKENMSSEVEWSKDIVINRIELFREKTVLWDQTCAQFKDRNCKNNTWVIIAHEMQVSKTEVQNKMKILIGQYQRESKKGTSFSGVDSAKSKWFACESLRFLKDKPAPRRTQEAGEEHDIELSEHSLNP</sequence>
<feature type="domain" description="MADF" evidence="2">
    <location>
        <begin position="76"/>
        <end position="164"/>
    </location>
</feature>
<proteinExistence type="predicted"/>
<evidence type="ECO:0000313" key="3">
    <source>
        <dbReference type="EMBL" id="KAJ8884590.1"/>
    </source>
</evidence>
<evidence type="ECO:0000256" key="1">
    <source>
        <dbReference type="SAM" id="MobiDB-lite"/>
    </source>
</evidence>
<protein>
    <recommendedName>
        <fullName evidence="2">MADF domain-containing protein</fullName>
    </recommendedName>
</protein>
<dbReference type="PANTHER" id="PTHR21505:SF15">
    <property type="entry name" value="RE18252P"/>
    <property type="match status" value="1"/>
</dbReference>
<gene>
    <name evidence="3" type="ORF">PR048_016447</name>
</gene>